<keyword evidence="4 6" id="KW-0808">Transferase</keyword>
<keyword evidence="5 6" id="KW-0949">S-adenosyl-L-methionine</keyword>
<keyword evidence="3 6" id="KW-0489">Methyltransferase</keyword>
<dbReference type="PIRSF" id="PIRSF003078">
    <property type="entry name" value="GidB"/>
    <property type="match status" value="1"/>
</dbReference>
<dbReference type="NCBIfam" id="TIGR00138">
    <property type="entry name" value="rsmG_gidB"/>
    <property type="match status" value="1"/>
</dbReference>
<comment type="caution">
    <text evidence="6">Lacks conserved residue(s) required for the propagation of feature annotation.</text>
</comment>
<organism evidence="7">
    <name type="scientific">Desulfurivibrio alkaliphilus</name>
    <dbReference type="NCBI Taxonomy" id="427923"/>
    <lineage>
        <taxon>Bacteria</taxon>
        <taxon>Pseudomonadati</taxon>
        <taxon>Thermodesulfobacteriota</taxon>
        <taxon>Desulfobulbia</taxon>
        <taxon>Desulfobulbales</taxon>
        <taxon>Desulfobulbaceae</taxon>
        <taxon>Desulfurivibrio</taxon>
    </lineage>
</organism>
<feature type="binding site" evidence="6">
    <location>
        <begin position="136"/>
        <end position="137"/>
    </location>
    <ligand>
        <name>S-adenosyl-L-methionine</name>
        <dbReference type="ChEBI" id="CHEBI:59789"/>
    </ligand>
</feature>
<evidence type="ECO:0000256" key="5">
    <source>
        <dbReference type="ARBA" id="ARBA00022691"/>
    </source>
</evidence>
<evidence type="ECO:0000256" key="6">
    <source>
        <dbReference type="HAMAP-Rule" id="MF_00074"/>
    </source>
</evidence>
<comment type="similarity">
    <text evidence="6">Belongs to the methyltransferase superfamily. RNA methyltransferase RsmG family.</text>
</comment>
<evidence type="ECO:0000256" key="4">
    <source>
        <dbReference type="ARBA" id="ARBA00022679"/>
    </source>
</evidence>
<evidence type="ECO:0000256" key="1">
    <source>
        <dbReference type="ARBA" id="ARBA00022490"/>
    </source>
</evidence>
<evidence type="ECO:0000313" key="7">
    <source>
        <dbReference type="EMBL" id="HET97721.1"/>
    </source>
</evidence>
<dbReference type="AlphaFoldDB" id="A0A7C2TKF2"/>
<dbReference type="InterPro" id="IPR003682">
    <property type="entry name" value="rRNA_ssu_MeTfrase_G"/>
</dbReference>
<dbReference type="InterPro" id="IPR029063">
    <property type="entry name" value="SAM-dependent_MTases_sf"/>
</dbReference>
<comment type="function">
    <text evidence="6">Specifically methylates the N7 position of a guanine in 16S rRNA.</text>
</comment>
<comment type="subcellular location">
    <subcellularLocation>
        <location evidence="6">Cytoplasm</location>
    </subcellularLocation>
</comment>
<dbReference type="PANTHER" id="PTHR31760">
    <property type="entry name" value="S-ADENOSYL-L-METHIONINE-DEPENDENT METHYLTRANSFERASES SUPERFAMILY PROTEIN"/>
    <property type="match status" value="1"/>
</dbReference>
<accession>A0A7C2TKF2</accession>
<dbReference type="PANTHER" id="PTHR31760:SF0">
    <property type="entry name" value="S-ADENOSYL-L-METHIONINE-DEPENDENT METHYLTRANSFERASES SUPERFAMILY PROTEIN"/>
    <property type="match status" value="1"/>
</dbReference>
<dbReference type="Pfam" id="PF02527">
    <property type="entry name" value="GidB"/>
    <property type="match status" value="1"/>
</dbReference>
<feature type="binding site" evidence="6">
    <location>
        <position position="83"/>
    </location>
    <ligand>
        <name>S-adenosyl-L-methionine</name>
        <dbReference type="ChEBI" id="CHEBI:59789"/>
    </ligand>
</feature>
<name>A0A7C2TKF2_9BACT</name>
<keyword evidence="1 6" id="KW-0963">Cytoplasm</keyword>
<protein>
    <recommendedName>
        <fullName evidence="6">Ribosomal RNA small subunit methyltransferase G</fullName>
        <ecNumber evidence="6">2.1.1.-</ecNumber>
    </recommendedName>
    <alternativeName>
        <fullName evidence="6">16S rRNA 7-methylguanosine methyltransferase</fullName>
        <shortName evidence="6">16S rRNA m7G methyltransferase</shortName>
    </alternativeName>
</protein>
<dbReference type="GO" id="GO:0070043">
    <property type="term" value="F:rRNA (guanine-N7-)-methyltransferase activity"/>
    <property type="evidence" value="ECO:0007669"/>
    <property type="project" value="UniProtKB-UniRule"/>
</dbReference>
<proteinExistence type="inferred from homology"/>
<dbReference type="EC" id="2.1.1.-" evidence="6"/>
<dbReference type="EMBL" id="DSDS01000074">
    <property type="protein sequence ID" value="HET97721.1"/>
    <property type="molecule type" value="Genomic_DNA"/>
</dbReference>
<evidence type="ECO:0000256" key="3">
    <source>
        <dbReference type="ARBA" id="ARBA00022603"/>
    </source>
</evidence>
<sequence length="221" mass="24367">MPSASRQILTDGAHRLGLVLERTALERLLAYHAELRKWNRKINLVAQAPELELLETHFLDSLTLLPLLSPAPTLEPLDLLDIGSGAGFPGLVLKCCLPDRLAVTLAEPRQKRVAFLRQVVRTVGLGSGIEVLARRLEPGESGSWPLITSRAFASITDFLNLCGGLSPPGGRVICMKGPRAEEELALWQRQGQAEFFRLEEVRSLSLPFSGAARHLLVFQRH</sequence>
<evidence type="ECO:0000256" key="2">
    <source>
        <dbReference type="ARBA" id="ARBA00022552"/>
    </source>
</evidence>
<dbReference type="HAMAP" id="MF_00074">
    <property type="entry name" value="16SrRNA_methyltr_G"/>
    <property type="match status" value="1"/>
</dbReference>
<reference evidence="7" key="1">
    <citation type="journal article" date="2020" name="mSystems">
        <title>Genome- and Community-Level Interaction Insights into Carbon Utilization and Element Cycling Functions of Hydrothermarchaeota in Hydrothermal Sediment.</title>
        <authorList>
            <person name="Zhou Z."/>
            <person name="Liu Y."/>
            <person name="Xu W."/>
            <person name="Pan J."/>
            <person name="Luo Z.H."/>
            <person name="Li M."/>
        </authorList>
    </citation>
    <scope>NUCLEOTIDE SEQUENCE [LARGE SCALE GENOMIC DNA]</scope>
    <source>
        <strain evidence="7">SpSt-1224</strain>
    </source>
</reference>
<dbReference type="SUPFAM" id="SSF53335">
    <property type="entry name" value="S-adenosyl-L-methionine-dependent methyltransferases"/>
    <property type="match status" value="1"/>
</dbReference>
<keyword evidence="2 6" id="KW-0698">rRNA processing</keyword>
<feature type="binding site" evidence="6">
    <location>
        <position position="88"/>
    </location>
    <ligand>
        <name>S-adenosyl-L-methionine</name>
        <dbReference type="ChEBI" id="CHEBI:59789"/>
    </ligand>
</feature>
<comment type="caution">
    <text evidence="7">The sequence shown here is derived from an EMBL/GenBank/DDBJ whole genome shotgun (WGS) entry which is preliminary data.</text>
</comment>
<feature type="binding site" evidence="6">
    <location>
        <position position="150"/>
    </location>
    <ligand>
        <name>S-adenosyl-L-methionine</name>
        <dbReference type="ChEBI" id="CHEBI:59789"/>
    </ligand>
</feature>
<dbReference type="Gene3D" id="3.40.50.150">
    <property type="entry name" value="Vaccinia Virus protein VP39"/>
    <property type="match status" value="1"/>
</dbReference>
<dbReference type="Proteomes" id="UP000885986">
    <property type="component" value="Unassembled WGS sequence"/>
</dbReference>
<gene>
    <name evidence="6 7" type="primary">rsmG</name>
    <name evidence="7" type="ORF">ENN98_03315</name>
</gene>
<dbReference type="GO" id="GO:0005829">
    <property type="term" value="C:cytosol"/>
    <property type="evidence" value="ECO:0007669"/>
    <property type="project" value="TreeGrafter"/>
</dbReference>